<dbReference type="OrthoDB" id="3220849at2759"/>
<dbReference type="AlphaFoldDB" id="A0A9P6EE27"/>
<evidence type="ECO:0000313" key="2">
    <source>
        <dbReference type="EMBL" id="KAF9527339.1"/>
    </source>
</evidence>
<organism evidence="2 3">
    <name type="scientific">Crepidotus variabilis</name>
    <dbReference type="NCBI Taxonomy" id="179855"/>
    <lineage>
        <taxon>Eukaryota</taxon>
        <taxon>Fungi</taxon>
        <taxon>Dikarya</taxon>
        <taxon>Basidiomycota</taxon>
        <taxon>Agaricomycotina</taxon>
        <taxon>Agaricomycetes</taxon>
        <taxon>Agaricomycetidae</taxon>
        <taxon>Agaricales</taxon>
        <taxon>Agaricineae</taxon>
        <taxon>Crepidotaceae</taxon>
        <taxon>Crepidotus</taxon>
    </lineage>
</organism>
<reference evidence="2" key="1">
    <citation type="submission" date="2020-11" db="EMBL/GenBank/DDBJ databases">
        <authorList>
            <consortium name="DOE Joint Genome Institute"/>
            <person name="Ahrendt S."/>
            <person name="Riley R."/>
            <person name="Andreopoulos W."/>
            <person name="Labutti K."/>
            <person name="Pangilinan J."/>
            <person name="Ruiz-Duenas F.J."/>
            <person name="Barrasa J.M."/>
            <person name="Sanchez-Garcia M."/>
            <person name="Camarero S."/>
            <person name="Miyauchi S."/>
            <person name="Serrano A."/>
            <person name="Linde D."/>
            <person name="Babiker R."/>
            <person name="Drula E."/>
            <person name="Ayuso-Fernandez I."/>
            <person name="Pacheco R."/>
            <person name="Padilla G."/>
            <person name="Ferreira P."/>
            <person name="Barriuso J."/>
            <person name="Kellner H."/>
            <person name="Castanera R."/>
            <person name="Alfaro M."/>
            <person name="Ramirez L."/>
            <person name="Pisabarro A.G."/>
            <person name="Kuo A."/>
            <person name="Tritt A."/>
            <person name="Lipzen A."/>
            <person name="He G."/>
            <person name="Yan M."/>
            <person name="Ng V."/>
            <person name="Cullen D."/>
            <person name="Martin F."/>
            <person name="Rosso M.-N."/>
            <person name="Henrissat B."/>
            <person name="Hibbett D."/>
            <person name="Martinez A.T."/>
            <person name="Grigoriev I.V."/>
        </authorList>
    </citation>
    <scope>NUCLEOTIDE SEQUENCE</scope>
    <source>
        <strain evidence="2">CBS 506.95</strain>
    </source>
</reference>
<dbReference type="Proteomes" id="UP000807306">
    <property type="component" value="Unassembled WGS sequence"/>
</dbReference>
<dbReference type="EMBL" id="MU157862">
    <property type="protein sequence ID" value="KAF9527339.1"/>
    <property type="molecule type" value="Genomic_DNA"/>
</dbReference>
<keyword evidence="3" id="KW-1185">Reference proteome</keyword>
<evidence type="ECO:0000256" key="1">
    <source>
        <dbReference type="SAM" id="MobiDB-lite"/>
    </source>
</evidence>
<protein>
    <submittedName>
        <fullName evidence="2">Uncharacterized protein</fullName>
    </submittedName>
</protein>
<sequence>MASDSPSPNHVRKQVACPPSPTMSPSQAIAEAWKRESMENQEKWRRVDADVKVRYNTPVRLPRRKTKM</sequence>
<evidence type="ECO:0000313" key="3">
    <source>
        <dbReference type="Proteomes" id="UP000807306"/>
    </source>
</evidence>
<feature type="region of interest" description="Disordered" evidence="1">
    <location>
        <begin position="1"/>
        <end position="26"/>
    </location>
</feature>
<gene>
    <name evidence="2" type="ORF">CPB83DRAFT_856384</name>
</gene>
<proteinExistence type="predicted"/>
<accession>A0A9P6EE27</accession>
<comment type="caution">
    <text evidence="2">The sequence shown here is derived from an EMBL/GenBank/DDBJ whole genome shotgun (WGS) entry which is preliminary data.</text>
</comment>
<name>A0A9P6EE27_9AGAR</name>